<reference evidence="2 3" key="1">
    <citation type="submission" date="2019-03" db="EMBL/GenBank/DDBJ databases">
        <title>Draft genome sequences of novel Actinobacteria.</title>
        <authorList>
            <person name="Sahin N."/>
            <person name="Ay H."/>
            <person name="Saygin H."/>
        </authorList>
    </citation>
    <scope>NUCLEOTIDE SEQUENCE [LARGE SCALE GENOMIC DNA]</scope>
    <source>
        <strain evidence="2 3">DSM 45941</strain>
    </source>
</reference>
<evidence type="ECO:0008006" key="4">
    <source>
        <dbReference type="Google" id="ProtNLM"/>
    </source>
</evidence>
<name>A0A4V2YR97_9ACTN</name>
<comment type="caution">
    <text evidence="2">The sequence shown here is derived from an EMBL/GenBank/DDBJ whole genome shotgun (WGS) entry which is preliminary data.</text>
</comment>
<dbReference type="EMBL" id="SMKY01000346">
    <property type="protein sequence ID" value="TDD65027.1"/>
    <property type="molecule type" value="Genomic_DNA"/>
</dbReference>
<feature type="chain" id="PRO_5020586019" description="Secreted protein" evidence="1">
    <location>
        <begin position="30"/>
        <end position="124"/>
    </location>
</feature>
<dbReference type="AlphaFoldDB" id="A0A4V2YR97"/>
<protein>
    <recommendedName>
        <fullName evidence="4">Secreted protein</fullName>
    </recommendedName>
</protein>
<evidence type="ECO:0000256" key="1">
    <source>
        <dbReference type="SAM" id="SignalP"/>
    </source>
</evidence>
<keyword evidence="1" id="KW-0732">Signal</keyword>
<sequence length="124" mass="13799">MIRRRVMTTAAVAVLGTAGLFTAASTAYAADNVVKTQAPIHNGENTGYMKYKYSTNHGWVCDTNPDGYQVYAVWYFHGGAFGTAYRRNAPSRSCKGDFFDKRPYNSKVCLNLPNAVDPCTWRQL</sequence>
<accession>A0A4V2YR97</accession>
<organism evidence="2 3">
    <name type="scientific">Actinomadura darangshiensis</name>
    <dbReference type="NCBI Taxonomy" id="705336"/>
    <lineage>
        <taxon>Bacteria</taxon>
        <taxon>Bacillati</taxon>
        <taxon>Actinomycetota</taxon>
        <taxon>Actinomycetes</taxon>
        <taxon>Streptosporangiales</taxon>
        <taxon>Thermomonosporaceae</taxon>
        <taxon>Actinomadura</taxon>
    </lineage>
</organism>
<dbReference type="Proteomes" id="UP000295578">
    <property type="component" value="Unassembled WGS sequence"/>
</dbReference>
<keyword evidence="3" id="KW-1185">Reference proteome</keyword>
<proteinExistence type="predicted"/>
<evidence type="ECO:0000313" key="2">
    <source>
        <dbReference type="EMBL" id="TDD65027.1"/>
    </source>
</evidence>
<dbReference type="RefSeq" id="WP_132204480.1">
    <property type="nucleotide sequence ID" value="NZ_SMKY01000346.1"/>
</dbReference>
<feature type="signal peptide" evidence="1">
    <location>
        <begin position="1"/>
        <end position="29"/>
    </location>
</feature>
<evidence type="ECO:0000313" key="3">
    <source>
        <dbReference type="Proteomes" id="UP000295578"/>
    </source>
</evidence>
<gene>
    <name evidence="2" type="ORF">E1293_40795</name>
</gene>